<reference evidence="4" key="1">
    <citation type="journal article" date="2023" name="Front. Mar. Sci.">
        <title>A new Merluccius polli reference genome to investigate the effects of global change in West African waters.</title>
        <authorList>
            <person name="Mateo J.L."/>
            <person name="Blanco-Fernandez C."/>
            <person name="Garcia-Vazquez E."/>
            <person name="Machado-Schiaffino G."/>
        </authorList>
    </citation>
    <scope>NUCLEOTIDE SEQUENCE</scope>
    <source>
        <strain evidence="4">C29</strain>
        <tissue evidence="4">Fin</tissue>
    </source>
</reference>
<dbReference type="EMBL" id="JAOPHQ010006022">
    <property type="protein sequence ID" value="KAK0133084.1"/>
    <property type="molecule type" value="Genomic_DNA"/>
</dbReference>
<dbReference type="PANTHER" id="PTHR46753">
    <property type="entry name" value="FYVE AND COILED-COIL DOMAIN-CONTAINING PROTEIN 1"/>
    <property type="match status" value="1"/>
</dbReference>
<evidence type="ECO:0000259" key="2">
    <source>
        <dbReference type="PROSITE" id="PS50106"/>
    </source>
</evidence>
<dbReference type="Proteomes" id="UP001174136">
    <property type="component" value="Unassembled WGS sequence"/>
</dbReference>
<feature type="domain" description="PDZ" evidence="2">
    <location>
        <begin position="188"/>
        <end position="230"/>
    </location>
</feature>
<dbReference type="Gene3D" id="2.30.29.30">
    <property type="entry name" value="Pleckstrin-homology domain (PH domain)/Phosphotyrosine-binding domain (PTB)"/>
    <property type="match status" value="1"/>
</dbReference>
<dbReference type="InterPro" id="IPR036034">
    <property type="entry name" value="PDZ_sf"/>
</dbReference>
<dbReference type="Pfam" id="PF02759">
    <property type="entry name" value="RUN"/>
    <property type="match status" value="1"/>
</dbReference>
<sequence>MAPKDALLGTLKVCILNLQSDGKVVTDSSAHLASCCELLEFILRKGLQQPVLSLVHRDYWHCFELLPQQDTCGSHSALSLTVEQTRGCKKLLGAQGRGRYLLRLALSRRVLQRFIAHLLHTPRVLEWYSSSCSILRNEESVEPFMSLLLVLSQMDFQLEIENCSFLDESWLLPVCEIYETVPCRELGMGLRYLSGRVFVSELLPGSQAQVDRFLRPGDVIDEINGVSLRNSRNGQAGVVLSRLKGLPLSVRVLRWQDRDGASYRPLIKLLRELRTENPALDLGLAPAPSPRAGHNRRPPASSSSTLCLKDGRRVRLEPKGFFVGWRLVYVLQYLGKANIGMCGGKEVLQHAIPQVLQRNLPSKEVFFDLKETHLICTEKSSNTELFQHHYPEISCVGRLGQPDYTTFAFCVANSPETPLATGFCCVALRTSSPAQCEELVCRIGKAPLM</sequence>
<dbReference type="SMART" id="SM00228">
    <property type="entry name" value="PDZ"/>
    <property type="match status" value="1"/>
</dbReference>
<evidence type="ECO:0000259" key="3">
    <source>
        <dbReference type="PROSITE" id="PS50826"/>
    </source>
</evidence>
<dbReference type="Gene3D" id="2.30.42.10">
    <property type="match status" value="1"/>
</dbReference>
<dbReference type="SUPFAM" id="SSF50156">
    <property type="entry name" value="PDZ domain-like"/>
    <property type="match status" value="1"/>
</dbReference>
<evidence type="ECO:0000313" key="5">
    <source>
        <dbReference type="Proteomes" id="UP001174136"/>
    </source>
</evidence>
<dbReference type="Gene3D" id="1.20.58.900">
    <property type="match status" value="1"/>
</dbReference>
<feature type="region of interest" description="Disordered" evidence="1">
    <location>
        <begin position="281"/>
        <end position="304"/>
    </location>
</feature>
<dbReference type="SUPFAM" id="SSF50729">
    <property type="entry name" value="PH domain-like"/>
    <property type="match status" value="1"/>
</dbReference>
<feature type="domain" description="RUN" evidence="3">
    <location>
        <begin position="26"/>
        <end position="163"/>
    </location>
</feature>
<accession>A0AA47M3Z5</accession>
<dbReference type="PANTHER" id="PTHR46753:SF3">
    <property type="entry name" value="PDZ DOMAIN-CONTAINING PROTEIN"/>
    <property type="match status" value="1"/>
</dbReference>
<dbReference type="CDD" id="cd00136">
    <property type="entry name" value="PDZ_canonical"/>
    <property type="match status" value="1"/>
</dbReference>
<protein>
    <submittedName>
        <fullName evidence="4">Uncharacterized protein</fullName>
    </submittedName>
</protein>
<dbReference type="InterPro" id="IPR001478">
    <property type="entry name" value="PDZ"/>
</dbReference>
<dbReference type="InterPro" id="IPR037213">
    <property type="entry name" value="Run_dom_sf"/>
</dbReference>
<dbReference type="InterPro" id="IPR011993">
    <property type="entry name" value="PH-like_dom_sf"/>
</dbReference>
<dbReference type="PROSITE" id="PS50106">
    <property type="entry name" value="PDZ"/>
    <property type="match status" value="1"/>
</dbReference>
<gene>
    <name evidence="4" type="ORF">N1851_031546</name>
</gene>
<organism evidence="4 5">
    <name type="scientific">Merluccius polli</name>
    <name type="common">Benguela hake</name>
    <name type="synonym">Merluccius cadenati</name>
    <dbReference type="NCBI Taxonomy" id="89951"/>
    <lineage>
        <taxon>Eukaryota</taxon>
        <taxon>Metazoa</taxon>
        <taxon>Chordata</taxon>
        <taxon>Craniata</taxon>
        <taxon>Vertebrata</taxon>
        <taxon>Euteleostomi</taxon>
        <taxon>Actinopterygii</taxon>
        <taxon>Neopterygii</taxon>
        <taxon>Teleostei</taxon>
        <taxon>Neoteleostei</taxon>
        <taxon>Acanthomorphata</taxon>
        <taxon>Zeiogadaria</taxon>
        <taxon>Gadariae</taxon>
        <taxon>Gadiformes</taxon>
        <taxon>Gadoidei</taxon>
        <taxon>Merlucciidae</taxon>
        <taxon>Merluccius</taxon>
    </lineage>
</organism>
<dbReference type="CDD" id="cd17682">
    <property type="entry name" value="RUN_RUFY4_like"/>
    <property type="match status" value="1"/>
</dbReference>
<name>A0AA47M3Z5_MERPO</name>
<dbReference type="PROSITE" id="PS50826">
    <property type="entry name" value="RUN"/>
    <property type="match status" value="1"/>
</dbReference>
<dbReference type="SUPFAM" id="SSF140741">
    <property type="entry name" value="RUN domain-like"/>
    <property type="match status" value="1"/>
</dbReference>
<evidence type="ECO:0000313" key="4">
    <source>
        <dbReference type="EMBL" id="KAK0133084.1"/>
    </source>
</evidence>
<proteinExistence type="predicted"/>
<comment type="caution">
    <text evidence="4">The sequence shown here is derived from an EMBL/GenBank/DDBJ whole genome shotgun (WGS) entry which is preliminary data.</text>
</comment>
<keyword evidence="5" id="KW-1185">Reference proteome</keyword>
<dbReference type="AlphaFoldDB" id="A0AA47M3Z5"/>
<dbReference type="InterPro" id="IPR004012">
    <property type="entry name" value="Run_dom"/>
</dbReference>
<evidence type="ECO:0000256" key="1">
    <source>
        <dbReference type="SAM" id="MobiDB-lite"/>
    </source>
</evidence>
<dbReference type="Pfam" id="PF00595">
    <property type="entry name" value="PDZ"/>
    <property type="match status" value="1"/>
</dbReference>